<dbReference type="RefSeq" id="WP_015028015.1">
    <property type="nucleotide sequence ID" value="NC_018748.1"/>
</dbReference>
<dbReference type="InterPro" id="IPR003661">
    <property type="entry name" value="HisK_dim/P_dom"/>
</dbReference>
<keyword evidence="4" id="KW-0808">Transferase</keyword>
<dbReference type="InterPro" id="IPR000700">
    <property type="entry name" value="PAS-assoc_C"/>
</dbReference>
<dbReference type="Gene3D" id="3.30.450.20">
    <property type="entry name" value="PAS domain"/>
    <property type="match status" value="2"/>
</dbReference>
<keyword evidence="3" id="KW-0597">Phosphoprotein</keyword>
<organism evidence="10 11">
    <name type="scientific">Emticicia oligotrophica (strain DSM 17448 / CIP 109782 / MTCC 6937 / GPTSA100-15)</name>
    <dbReference type="NCBI Taxonomy" id="929562"/>
    <lineage>
        <taxon>Bacteria</taxon>
        <taxon>Pseudomonadati</taxon>
        <taxon>Bacteroidota</taxon>
        <taxon>Cytophagia</taxon>
        <taxon>Cytophagales</taxon>
        <taxon>Leadbetterellaceae</taxon>
        <taxon>Emticicia</taxon>
    </lineage>
</organism>
<dbReference type="InterPro" id="IPR001610">
    <property type="entry name" value="PAC"/>
</dbReference>
<dbReference type="InterPro" id="IPR003594">
    <property type="entry name" value="HATPase_dom"/>
</dbReference>
<dbReference type="InterPro" id="IPR005467">
    <property type="entry name" value="His_kinase_dom"/>
</dbReference>
<dbReference type="CDD" id="cd00130">
    <property type="entry name" value="PAS"/>
    <property type="match status" value="2"/>
</dbReference>
<dbReference type="PROSITE" id="PS50113">
    <property type="entry name" value="PAC"/>
    <property type="match status" value="1"/>
</dbReference>
<reference evidence="10 11" key="1">
    <citation type="submission" date="2011-07" db="EMBL/GenBank/DDBJ databases">
        <title>The complete genome of chromosome of Emticicia oligotrophica DSM 17448.</title>
        <authorList>
            <consortium name="US DOE Joint Genome Institute (JGI-PGF)"/>
            <person name="Lucas S."/>
            <person name="Han J."/>
            <person name="Lapidus A."/>
            <person name="Bruce D."/>
            <person name="Goodwin L."/>
            <person name="Pitluck S."/>
            <person name="Peters L."/>
            <person name="Kyrpides N."/>
            <person name="Mavromatis K."/>
            <person name="Ivanova N."/>
            <person name="Ovchinnikova G."/>
            <person name="Teshima H."/>
            <person name="Detter J.C."/>
            <person name="Tapia R."/>
            <person name="Han C."/>
            <person name="Land M."/>
            <person name="Hauser L."/>
            <person name="Markowitz V."/>
            <person name="Cheng J.-F."/>
            <person name="Hugenholtz P."/>
            <person name="Woyke T."/>
            <person name="Wu D."/>
            <person name="Tindall B."/>
            <person name="Pomrenke H."/>
            <person name="Brambilla E."/>
            <person name="Klenk H.-P."/>
            <person name="Eisen J.A."/>
        </authorList>
    </citation>
    <scope>NUCLEOTIDE SEQUENCE [LARGE SCALE GENOMIC DNA]</scope>
    <source>
        <strain evidence="10 11">DSM 17448</strain>
    </source>
</reference>
<dbReference type="Pfam" id="PF08447">
    <property type="entry name" value="PAS_3"/>
    <property type="match status" value="2"/>
</dbReference>
<evidence type="ECO:0000313" key="11">
    <source>
        <dbReference type="Proteomes" id="UP000002875"/>
    </source>
</evidence>
<evidence type="ECO:0000259" key="8">
    <source>
        <dbReference type="PROSITE" id="PS50112"/>
    </source>
</evidence>
<evidence type="ECO:0000256" key="4">
    <source>
        <dbReference type="ARBA" id="ARBA00022679"/>
    </source>
</evidence>
<dbReference type="Gene3D" id="2.10.70.100">
    <property type="match status" value="1"/>
</dbReference>
<dbReference type="Gene3D" id="3.30.565.10">
    <property type="entry name" value="Histidine kinase-like ATPase, C-terminal domain"/>
    <property type="match status" value="1"/>
</dbReference>
<dbReference type="Pfam" id="PF00512">
    <property type="entry name" value="HisKA"/>
    <property type="match status" value="1"/>
</dbReference>
<dbReference type="EC" id="2.7.13.3" evidence="2"/>
<dbReference type="InterPro" id="IPR036890">
    <property type="entry name" value="HATPase_C_sf"/>
</dbReference>
<comment type="catalytic activity">
    <reaction evidence="1">
        <text>ATP + protein L-histidine = ADP + protein N-phospho-L-histidine.</text>
        <dbReference type="EC" id="2.7.13.3"/>
    </reaction>
</comment>
<keyword evidence="6" id="KW-0175">Coiled coil</keyword>
<dbReference type="SMART" id="SM00086">
    <property type="entry name" value="PAC"/>
    <property type="match status" value="2"/>
</dbReference>
<keyword evidence="5 10" id="KW-0418">Kinase</keyword>
<dbReference type="SUPFAM" id="SSF55785">
    <property type="entry name" value="PYP-like sensor domain (PAS domain)"/>
    <property type="match status" value="2"/>
</dbReference>
<sequence length="663" mass="76649">MDNLKMSSSFGLSLIGKKVESLVKILPQLIYVLDLEKKTLVFISDRITDILGYSKEEIVEMGNSLGPIMVHTNKAAFAVDISRQFNELKFGDNLEFMMAFLHKNGEVRTLKNTANLIEQNAEGKNHYVMLIAEDITEQIIREEILQFKQQYIQDSERAFQYGSWEMEAGSDYVSWTDGLFEILSIPKNRFPDGKVPYGYYLSFVPLEERETLEREVNTNINERKPYSEYAHTIIDAVGNTKYVILRMHLFVSKGTTIIMGTVIDNTLSFTAEKERNDYMIQLQRQHTQMEEAESIFKFGSWECNINESYFSWSEGLFKLLELDSQKYPSGRVGLDFYDNFVHPDDEVRIREYTRQVLVEKRPFYEIEHRIIDAKGTLKNILLRARIQYNENGRLLRAVGVTADLTEIETYRRELERQVVALNRSNQELEQFAYVASHDLQEPLRKIKAFGERLERKYKEIVGEEGSFFIERMINAAQRMNTLIDDLLTYSRASRGVETPKKIALNEVVKQVIDDLEIKIQNENAKIIVGDLPIVEAQQVQMQQLFQNLIDNALKFRKPNVSPVVQISVRKLSKTEILKLTQLKPTLEYYEFVISDNGIGFEPKYTEQIFAIFQRLHGRAEYAGTGLGLAICRKIVEAYQGYIMAKGEEGIGATFIFYLPTTKS</sequence>
<dbReference type="InterPro" id="IPR036097">
    <property type="entry name" value="HisK_dim/P_sf"/>
</dbReference>
<gene>
    <name evidence="10" type="ordered locus">Emtol_1166</name>
</gene>
<dbReference type="SMART" id="SM00388">
    <property type="entry name" value="HisKA"/>
    <property type="match status" value="1"/>
</dbReference>
<feature type="domain" description="PAC" evidence="9">
    <location>
        <begin position="364"/>
        <end position="416"/>
    </location>
</feature>
<dbReference type="InterPro" id="IPR000014">
    <property type="entry name" value="PAS"/>
</dbReference>
<evidence type="ECO:0000256" key="1">
    <source>
        <dbReference type="ARBA" id="ARBA00000085"/>
    </source>
</evidence>
<dbReference type="Gene3D" id="1.10.287.130">
    <property type="match status" value="1"/>
</dbReference>
<evidence type="ECO:0000256" key="2">
    <source>
        <dbReference type="ARBA" id="ARBA00012438"/>
    </source>
</evidence>
<dbReference type="GO" id="GO:0016301">
    <property type="term" value="F:kinase activity"/>
    <property type="evidence" value="ECO:0007669"/>
    <property type="project" value="UniProtKB-KW"/>
</dbReference>
<keyword evidence="11" id="KW-1185">Reference proteome</keyword>
<dbReference type="InterPro" id="IPR004358">
    <property type="entry name" value="Sig_transdc_His_kin-like_C"/>
</dbReference>
<dbReference type="SUPFAM" id="SSF47384">
    <property type="entry name" value="Homodimeric domain of signal transducing histidine kinase"/>
    <property type="match status" value="1"/>
</dbReference>
<feature type="domain" description="Histidine kinase" evidence="7">
    <location>
        <begin position="434"/>
        <end position="662"/>
    </location>
</feature>
<proteinExistence type="predicted"/>
<evidence type="ECO:0000259" key="9">
    <source>
        <dbReference type="PROSITE" id="PS50113"/>
    </source>
</evidence>
<dbReference type="InterPro" id="IPR013655">
    <property type="entry name" value="PAS_fold_3"/>
</dbReference>
<dbReference type="NCBIfam" id="TIGR00229">
    <property type="entry name" value="sensory_box"/>
    <property type="match status" value="2"/>
</dbReference>
<evidence type="ECO:0000256" key="5">
    <source>
        <dbReference type="ARBA" id="ARBA00022777"/>
    </source>
</evidence>
<feature type="domain" description="PAS" evidence="8">
    <location>
        <begin position="15"/>
        <end position="59"/>
    </location>
</feature>
<dbReference type="PROSITE" id="PS50112">
    <property type="entry name" value="PAS"/>
    <property type="match status" value="1"/>
</dbReference>
<dbReference type="PROSITE" id="PS50109">
    <property type="entry name" value="HIS_KIN"/>
    <property type="match status" value="1"/>
</dbReference>
<evidence type="ECO:0000256" key="6">
    <source>
        <dbReference type="SAM" id="Coils"/>
    </source>
</evidence>
<dbReference type="Proteomes" id="UP000002875">
    <property type="component" value="Chromosome"/>
</dbReference>
<feature type="coiled-coil region" evidence="6">
    <location>
        <begin position="404"/>
        <end position="431"/>
    </location>
</feature>
<dbReference type="Pfam" id="PF02518">
    <property type="entry name" value="HATPase_c"/>
    <property type="match status" value="1"/>
</dbReference>
<dbReference type="EMBL" id="CP002961">
    <property type="protein sequence ID" value="AFK02315.1"/>
    <property type="molecule type" value="Genomic_DNA"/>
</dbReference>
<dbReference type="SUPFAM" id="SSF55874">
    <property type="entry name" value="ATPase domain of HSP90 chaperone/DNA topoisomerase II/histidine kinase"/>
    <property type="match status" value="1"/>
</dbReference>
<name>A0ABM5MZ93_EMTOG</name>
<dbReference type="SMART" id="SM00387">
    <property type="entry name" value="HATPase_c"/>
    <property type="match status" value="1"/>
</dbReference>
<dbReference type="PANTHER" id="PTHR43304">
    <property type="entry name" value="PHYTOCHROME-LIKE PROTEIN CPH1"/>
    <property type="match status" value="1"/>
</dbReference>
<evidence type="ECO:0000313" key="10">
    <source>
        <dbReference type="EMBL" id="AFK02315.1"/>
    </source>
</evidence>
<evidence type="ECO:0000256" key="3">
    <source>
        <dbReference type="ARBA" id="ARBA00022553"/>
    </source>
</evidence>
<dbReference type="InterPro" id="IPR052162">
    <property type="entry name" value="Sensor_kinase/Photoreceptor"/>
</dbReference>
<dbReference type="InterPro" id="IPR035965">
    <property type="entry name" value="PAS-like_dom_sf"/>
</dbReference>
<protein>
    <recommendedName>
        <fullName evidence="2">histidine kinase</fullName>
        <ecNumber evidence="2">2.7.13.3</ecNumber>
    </recommendedName>
</protein>
<dbReference type="PRINTS" id="PR00344">
    <property type="entry name" value="BCTRLSENSOR"/>
</dbReference>
<evidence type="ECO:0000259" key="7">
    <source>
        <dbReference type="PROSITE" id="PS50109"/>
    </source>
</evidence>
<dbReference type="PANTHER" id="PTHR43304:SF1">
    <property type="entry name" value="PAC DOMAIN-CONTAINING PROTEIN"/>
    <property type="match status" value="1"/>
</dbReference>
<accession>A0ABM5MZ93</accession>
<dbReference type="CDD" id="cd00082">
    <property type="entry name" value="HisKA"/>
    <property type="match status" value="1"/>
</dbReference>